<evidence type="ECO:0000313" key="5">
    <source>
        <dbReference type="EMBL" id="KZZ89438.1"/>
    </source>
</evidence>
<keyword evidence="5" id="KW-0670">Pyruvate</keyword>
<dbReference type="AlphaFoldDB" id="A0A167WYW4"/>
<comment type="similarity">
    <text evidence="1">Belongs to the HpcH/HpaI aldolase family.</text>
</comment>
<evidence type="ECO:0000313" key="6">
    <source>
        <dbReference type="Proteomes" id="UP000078544"/>
    </source>
</evidence>
<feature type="domain" description="HpcH/HpaI aldolase/citrate lyase" evidence="4">
    <location>
        <begin position="20"/>
        <end position="266"/>
    </location>
</feature>
<sequence length="292" mass="31053">MQASNRLRAAFAQGRQSMGMWQMIPGANVSRLLARSGADWVMVDCEHGNIDGASTSQADKTEADIQLAVDGAMHDAVPAIAALGVSPIVRIPDVQSWMVKRALDAGAHGLTVSAKILVPLLRSAEQARELVQAAKFPPLGKRGFGSPIAPERFSPMPSFTEYLLQANDTLLTMVQIETREALEQVEDIAAVDGIDVLFIGPFDLGNNIGHPILNGVMAAELKEAMARILEACRNAGKKCGVYASDGEQAKGYAGQGYDMISVSTDYTALDYISKQQLSISLGGSSPEKGGSY</sequence>
<dbReference type="InterPro" id="IPR015813">
    <property type="entry name" value="Pyrv/PenolPyrv_kinase-like_dom"/>
</dbReference>
<evidence type="ECO:0000256" key="1">
    <source>
        <dbReference type="ARBA" id="ARBA00005568"/>
    </source>
</evidence>
<dbReference type="InterPro" id="IPR005000">
    <property type="entry name" value="Aldolase/citrate-lyase_domain"/>
</dbReference>
<dbReference type="EMBL" id="AZGY01000025">
    <property type="protein sequence ID" value="KZZ89438.1"/>
    <property type="molecule type" value="Genomic_DNA"/>
</dbReference>
<proteinExistence type="inferred from homology"/>
<dbReference type="Gene3D" id="3.20.20.60">
    <property type="entry name" value="Phosphoenolpyruvate-binding domains"/>
    <property type="match status" value="1"/>
</dbReference>
<dbReference type="Proteomes" id="UP000078544">
    <property type="component" value="Unassembled WGS sequence"/>
</dbReference>
<reference evidence="5 6" key="1">
    <citation type="journal article" date="2016" name="Genome Biol. Evol.">
        <title>Divergent and convergent evolution of fungal pathogenicity.</title>
        <authorList>
            <person name="Shang Y."/>
            <person name="Xiao G."/>
            <person name="Zheng P."/>
            <person name="Cen K."/>
            <person name="Zhan S."/>
            <person name="Wang C."/>
        </authorList>
    </citation>
    <scope>NUCLEOTIDE SEQUENCE [LARGE SCALE GENOMIC DNA]</scope>
    <source>
        <strain evidence="5 6">RCEF 2490</strain>
    </source>
</reference>
<dbReference type="OrthoDB" id="1621678at2759"/>
<evidence type="ECO:0000256" key="3">
    <source>
        <dbReference type="ARBA" id="ARBA00023239"/>
    </source>
</evidence>
<organism evidence="5 6">
    <name type="scientific">Moelleriella libera RCEF 2490</name>
    <dbReference type="NCBI Taxonomy" id="1081109"/>
    <lineage>
        <taxon>Eukaryota</taxon>
        <taxon>Fungi</taxon>
        <taxon>Dikarya</taxon>
        <taxon>Ascomycota</taxon>
        <taxon>Pezizomycotina</taxon>
        <taxon>Sordariomycetes</taxon>
        <taxon>Hypocreomycetidae</taxon>
        <taxon>Hypocreales</taxon>
        <taxon>Clavicipitaceae</taxon>
        <taxon>Moelleriella</taxon>
    </lineage>
</organism>
<accession>A0A167WYW4</accession>
<dbReference type="PANTHER" id="PTHR30502">
    <property type="entry name" value="2-KETO-3-DEOXY-L-RHAMNONATE ALDOLASE"/>
    <property type="match status" value="1"/>
</dbReference>
<dbReference type="STRING" id="1081109.A0A167WYW4"/>
<keyword evidence="2" id="KW-0479">Metal-binding</keyword>
<keyword evidence="6" id="KW-1185">Reference proteome</keyword>
<keyword evidence="5" id="KW-0418">Kinase</keyword>
<dbReference type="InterPro" id="IPR050251">
    <property type="entry name" value="HpcH-HpaI_aldolase"/>
</dbReference>
<evidence type="ECO:0000256" key="2">
    <source>
        <dbReference type="ARBA" id="ARBA00022723"/>
    </source>
</evidence>
<dbReference type="GO" id="GO:0016832">
    <property type="term" value="F:aldehyde-lyase activity"/>
    <property type="evidence" value="ECO:0007669"/>
    <property type="project" value="TreeGrafter"/>
</dbReference>
<keyword evidence="3" id="KW-0456">Lyase</keyword>
<protein>
    <submittedName>
        <fullName evidence="5">Pyruvate/Phosphoenolpyruvate kinase</fullName>
    </submittedName>
</protein>
<dbReference type="GO" id="GO:0046872">
    <property type="term" value="F:metal ion binding"/>
    <property type="evidence" value="ECO:0007669"/>
    <property type="project" value="UniProtKB-KW"/>
</dbReference>
<comment type="caution">
    <text evidence="5">The sequence shown here is derived from an EMBL/GenBank/DDBJ whole genome shotgun (WGS) entry which is preliminary data.</text>
</comment>
<dbReference type="SUPFAM" id="SSF51621">
    <property type="entry name" value="Phosphoenolpyruvate/pyruvate domain"/>
    <property type="match status" value="1"/>
</dbReference>
<gene>
    <name evidence="5" type="ORF">AAL_07737</name>
</gene>
<dbReference type="Pfam" id="PF03328">
    <property type="entry name" value="HpcH_HpaI"/>
    <property type="match status" value="1"/>
</dbReference>
<dbReference type="PANTHER" id="PTHR30502:SF0">
    <property type="entry name" value="PHOSPHOENOLPYRUVATE CARBOXYLASE FAMILY PROTEIN"/>
    <property type="match status" value="1"/>
</dbReference>
<evidence type="ECO:0000259" key="4">
    <source>
        <dbReference type="Pfam" id="PF03328"/>
    </source>
</evidence>
<name>A0A167WYW4_9HYPO</name>
<dbReference type="InterPro" id="IPR040442">
    <property type="entry name" value="Pyrv_kinase-like_dom_sf"/>
</dbReference>
<keyword evidence="5" id="KW-0808">Transferase</keyword>
<dbReference type="GO" id="GO:0005737">
    <property type="term" value="C:cytoplasm"/>
    <property type="evidence" value="ECO:0007669"/>
    <property type="project" value="TreeGrafter"/>
</dbReference>
<dbReference type="GO" id="GO:0016301">
    <property type="term" value="F:kinase activity"/>
    <property type="evidence" value="ECO:0007669"/>
    <property type="project" value="UniProtKB-KW"/>
</dbReference>